<dbReference type="Proteomes" id="UP000000787">
    <property type="component" value="Chromosome"/>
</dbReference>
<sequence length="63" mass="6479">MTDPQAQTTAEDKTIRPDENEVDGSHGATEDQVVPVGGPQSDSDASDGADELGIEPAEEITPG</sequence>
<accession>A9AXD8</accession>
<evidence type="ECO:0000313" key="2">
    <source>
        <dbReference type="EMBL" id="ABX06858.1"/>
    </source>
</evidence>
<gene>
    <name evidence="2" type="ordered locus">Haur_4226</name>
</gene>
<protein>
    <submittedName>
        <fullName evidence="2">Uncharacterized protein</fullName>
    </submittedName>
</protein>
<dbReference type="HOGENOM" id="CLU_2879754_0_0_0"/>
<proteinExistence type="predicted"/>
<name>A9AXD8_HERA2</name>
<evidence type="ECO:0000313" key="3">
    <source>
        <dbReference type="Proteomes" id="UP000000787"/>
    </source>
</evidence>
<dbReference type="InParanoid" id="A9AXD8"/>
<dbReference type="BioCyc" id="HAUR316274:GHYA-4273-MONOMER"/>
<dbReference type="AlphaFoldDB" id="A9AXD8"/>
<dbReference type="STRING" id="316274.Haur_4226"/>
<keyword evidence="3" id="KW-1185">Reference proteome</keyword>
<feature type="region of interest" description="Disordered" evidence="1">
    <location>
        <begin position="1"/>
        <end position="63"/>
    </location>
</feature>
<feature type="compositionally biased region" description="Basic and acidic residues" evidence="1">
    <location>
        <begin position="10"/>
        <end position="19"/>
    </location>
</feature>
<reference evidence="2 3" key="1">
    <citation type="journal article" date="2011" name="Stand. Genomic Sci.">
        <title>Complete genome sequence of the filamentous gliding predatory bacterium Herpetosiphon aurantiacus type strain (114-95(T)).</title>
        <authorList>
            <person name="Kiss H."/>
            <person name="Nett M."/>
            <person name="Domin N."/>
            <person name="Martin K."/>
            <person name="Maresca J.A."/>
            <person name="Copeland A."/>
            <person name="Lapidus A."/>
            <person name="Lucas S."/>
            <person name="Berry K.W."/>
            <person name="Glavina Del Rio T."/>
            <person name="Dalin E."/>
            <person name="Tice H."/>
            <person name="Pitluck S."/>
            <person name="Richardson P."/>
            <person name="Bruce D."/>
            <person name="Goodwin L."/>
            <person name="Han C."/>
            <person name="Detter J.C."/>
            <person name="Schmutz J."/>
            <person name="Brettin T."/>
            <person name="Land M."/>
            <person name="Hauser L."/>
            <person name="Kyrpides N.C."/>
            <person name="Ivanova N."/>
            <person name="Goker M."/>
            <person name="Woyke T."/>
            <person name="Klenk H.P."/>
            <person name="Bryant D.A."/>
        </authorList>
    </citation>
    <scope>NUCLEOTIDE SEQUENCE [LARGE SCALE GENOMIC DNA]</scope>
    <source>
        <strain evidence="3">ATCC 23779 / DSM 785 / 114-95</strain>
    </source>
</reference>
<dbReference type="KEGG" id="hau:Haur_4226"/>
<feature type="compositionally biased region" description="Acidic residues" evidence="1">
    <location>
        <begin position="44"/>
        <end position="63"/>
    </location>
</feature>
<organism evidence="2 3">
    <name type="scientific">Herpetosiphon aurantiacus (strain ATCC 23779 / DSM 785 / 114-95)</name>
    <dbReference type="NCBI Taxonomy" id="316274"/>
    <lineage>
        <taxon>Bacteria</taxon>
        <taxon>Bacillati</taxon>
        <taxon>Chloroflexota</taxon>
        <taxon>Chloroflexia</taxon>
        <taxon>Herpetosiphonales</taxon>
        <taxon>Herpetosiphonaceae</taxon>
        <taxon>Herpetosiphon</taxon>
    </lineage>
</organism>
<evidence type="ECO:0000256" key="1">
    <source>
        <dbReference type="SAM" id="MobiDB-lite"/>
    </source>
</evidence>
<dbReference type="EMBL" id="CP000875">
    <property type="protein sequence ID" value="ABX06858.1"/>
    <property type="molecule type" value="Genomic_DNA"/>
</dbReference>